<evidence type="ECO:0000313" key="3">
    <source>
        <dbReference type="Proteomes" id="UP000739538"/>
    </source>
</evidence>
<sequence>MAVVALFVALLTAGCGSEKGKADSESTPGAVTTEDAGSAPAGDAQPSMDLGGAGGEAADGAGSASDAGFLTPERLALLGRLQVDEEAGFEFRAPVVFERAADEFVAQARSALGQTPGSDGPYFTLPRMVFAVPGTEARIFVGEFVQQSVPDVDAWTSGYIEAAQSKATGARFQQDRLHFAGQDLLFVRIESAAFRNDRVVVTTGKGVRLQVDYLLPAVSLPDIGEAVAVSIATIRTR</sequence>
<dbReference type="EMBL" id="JAGQHS010000034">
    <property type="protein sequence ID" value="MCA9755850.1"/>
    <property type="molecule type" value="Genomic_DNA"/>
</dbReference>
<evidence type="ECO:0008006" key="4">
    <source>
        <dbReference type="Google" id="ProtNLM"/>
    </source>
</evidence>
<dbReference type="AlphaFoldDB" id="A0A956NEB6"/>
<accession>A0A956NEB6</accession>
<evidence type="ECO:0000313" key="2">
    <source>
        <dbReference type="EMBL" id="MCA9755850.1"/>
    </source>
</evidence>
<name>A0A956NEB6_UNCEI</name>
<proteinExistence type="predicted"/>
<organism evidence="2 3">
    <name type="scientific">Eiseniibacteriota bacterium</name>
    <dbReference type="NCBI Taxonomy" id="2212470"/>
    <lineage>
        <taxon>Bacteria</taxon>
        <taxon>Candidatus Eiseniibacteriota</taxon>
    </lineage>
</organism>
<comment type="caution">
    <text evidence="2">The sequence shown here is derived from an EMBL/GenBank/DDBJ whole genome shotgun (WGS) entry which is preliminary data.</text>
</comment>
<feature type="region of interest" description="Disordered" evidence="1">
    <location>
        <begin position="17"/>
        <end position="65"/>
    </location>
</feature>
<gene>
    <name evidence="2" type="ORF">KDA27_08625</name>
</gene>
<evidence type="ECO:0000256" key="1">
    <source>
        <dbReference type="SAM" id="MobiDB-lite"/>
    </source>
</evidence>
<dbReference type="Proteomes" id="UP000739538">
    <property type="component" value="Unassembled WGS sequence"/>
</dbReference>
<reference evidence="2" key="2">
    <citation type="journal article" date="2021" name="Microbiome">
        <title>Successional dynamics and alternative stable states in a saline activated sludge microbial community over 9 years.</title>
        <authorList>
            <person name="Wang Y."/>
            <person name="Ye J."/>
            <person name="Ju F."/>
            <person name="Liu L."/>
            <person name="Boyd J.A."/>
            <person name="Deng Y."/>
            <person name="Parks D.H."/>
            <person name="Jiang X."/>
            <person name="Yin X."/>
            <person name="Woodcroft B.J."/>
            <person name="Tyson G.W."/>
            <person name="Hugenholtz P."/>
            <person name="Polz M.F."/>
            <person name="Zhang T."/>
        </authorList>
    </citation>
    <scope>NUCLEOTIDE SEQUENCE</scope>
    <source>
        <strain evidence="2">HKST-UBA02</strain>
    </source>
</reference>
<reference evidence="2" key="1">
    <citation type="submission" date="2020-04" db="EMBL/GenBank/DDBJ databases">
        <authorList>
            <person name="Zhang T."/>
        </authorList>
    </citation>
    <scope>NUCLEOTIDE SEQUENCE</scope>
    <source>
        <strain evidence="2">HKST-UBA02</strain>
    </source>
</reference>
<protein>
    <recommendedName>
        <fullName evidence="4">Lipoprotein</fullName>
    </recommendedName>
</protein>